<dbReference type="EMBL" id="CM037158">
    <property type="protein sequence ID" value="KAH7850615.1"/>
    <property type="molecule type" value="Genomic_DNA"/>
</dbReference>
<organism evidence="1 2">
    <name type="scientific">Vaccinium darrowii</name>
    <dbReference type="NCBI Taxonomy" id="229202"/>
    <lineage>
        <taxon>Eukaryota</taxon>
        <taxon>Viridiplantae</taxon>
        <taxon>Streptophyta</taxon>
        <taxon>Embryophyta</taxon>
        <taxon>Tracheophyta</taxon>
        <taxon>Spermatophyta</taxon>
        <taxon>Magnoliopsida</taxon>
        <taxon>eudicotyledons</taxon>
        <taxon>Gunneridae</taxon>
        <taxon>Pentapetalae</taxon>
        <taxon>asterids</taxon>
        <taxon>Ericales</taxon>
        <taxon>Ericaceae</taxon>
        <taxon>Vaccinioideae</taxon>
        <taxon>Vaccinieae</taxon>
        <taxon>Vaccinium</taxon>
    </lineage>
</organism>
<proteinExistence type="predicted"/>
<dbReference type="Proteomes" id="UP000828048">
    <property type="component" value="Chromosome 8"/>
</dbReference>
<accession>A0ACB7YAU2</accession>
<keyword evidence="2" id="KW-1185">Reference proteome</keyword>
<reference evidence="1 2" key="1">
    <citation type="journal article" date="2021" name="Hortic Res">
        <title>High-quality reference genome and annotation aids understanding of berry development for evergreen blueberry (Vaccinium darrowii).</title>
        <authorList>
            <person name="Yu J."/>
            <person name="Hulse-Kemp A.M."/>
            <person name="Babiker E."/>
            <person name="Staton M."/>
        </authorList>
    </citation>
    <scope>NUCLEOTIDE SEQUENCE [LARGE SCALE GENOMIC DNA]</scope>
    <source>
        <strain evidence="2">cv. NJ 8807/NJ 8810</strain>
        <tissue evidence="1">Young leaf</tissue>
    </source>
</reference>
<comment type="caution">
    <text evidence="1">The sequence shown here is derived from an EMBL/GenBank/DDBJ whole genome shotgun (WGS) entry which is preliminary data.</text>
</comment>
<evidence type="ECO:0000313" key="2">
    <source>
        <dbReference type="Proteomes" id="UP000828048"/>
    </source>
</evidence>
<sequence length="755" mass="83413">MKSLSTLPFLFLHFSLLITTSVSAASLTKIPRLSVLHESFTRGTAKNISASASVGLETFFYPQTLDHFNYQPESYATFQHRYMMNSQYWGGANESAPIFVYLGDEAALDGQPEAVGFLLDNAPHFKSLLVYIEHRFYGQSIPFGLTMQEAMNNASTRGYFNSAQALADCAELVIYLKEKLHAHNSPVIVVGGSYGGMLAAWFRLKYPHVALGALASSAPILYFNDITPQDGYFSVVQRDFQEASYNCYETIRQSWSEMDRVASMPNGLANLSQTFHTCSTLSSAAELESYLIGLYAGAAQYDFPPSYPVAQFCGGVDGAKQGTGVLGKIFAGLVALTGNQTCYVNQASNSPSVSNVPSDGWSWQACSEMLIPISIDSKDTMFPQGLYGPFNFTQRSLYCKSVYGVPSRPNWVTTYYGGYDIKLVLRRFGSNIIFSNGLRDPYSSGGVLENLSDTLLAVYTAQDLRFFCDEIFNPFGTRVGIFDCFTLLNCNRNLGFPSNLGFLYRVPYFQIPTLYTITVGQMGSERQRAATMGDDNPGQWWMSSILERERVRHHAERKKATDRGEIRSIAGEISASSTINGTLVPLLSLVMQLRVELSTFTELGHFTQSLFPLGATFAGEDVQAIVFPLRMLCQREKGLGELQTQACKSILAVNIVVEPVTVKGDGSKAMLFDASMLAQELKRLGSERMWKIISKVWVELMSYAAGRCRANTHATQLSKGGELLSLVWLLMARLGIGDQFQISEGHARAKLIVTK</sequence>
<name>A0ACB7YAU2_9ERIC</name>
<protein>
    <submittedName>
        <fullName evidence="1">Uncharacterized protein</fullName>
    </submittedName>
</protein>
<gene>
    <name evidence="1" type="ORF">Vadar_000467</name>
</gene>
<evidence type="ECO:0000313" key="1">
    <source>
        <dbReference type="EMBL" id="KAH7850615.1"/>
    </source>
</evidence>